<dbReference type="CDD" id="cd00637">
    <property type="entry name" value="7tm_classA_rhodopsin-like"/>
    <property type="match status" value="1"/>
</dbReference>
<feature type="transmembrane region" description="Helical" evidence="10">
    <location>
        <begin position="119"/>
        <end position="137"/>
    </location>
</feature>
<evidence type="ECO:0000256" key="9">
    <source>
        <dbReference type="ARBA" id="ARBA00023224"/>
    </source>
</evidence>
<evidence type="ECO:0000256" key="6">
    <source>
        <dbReference type="ARBA" id="ARBA00023136"/>
    </source>
</evidence>
<evidence type="ECO:0000259" key="11">
    <source>
        <dbReference type="PROSITE" id="PS50262"/>
    </source>
</evidence>
<sequence length="288" mass="32867">VSFSGAVVLFCFCVVTFTLNATVILVIWKDPYKELRQTAANFLILNLAVCDSLVALTSEILLGLLHWFPDDHSLKHAAYTFTSAAFFASILTMACLAVERLIVIASSSTMAHFTSCKRVLVFLTIWLLAGILALPSVTGWEFFEKHHVFYIADIICIPITIIVFACYTRIYFLVRRQLHLDITTSQERLLEGQPLTENSRLMQKVKMKERSVAFTVFILVLLFTVCWIPVSIVSTINKFCNSSDYESAMYYTGYLVFLQPLLNPIVYSLRTAKFQKALWRVVKRTIYH</sequence>
<keyword evidence="6 10" id="KW-0472">Membrane</keyword>
<evidence type="ECO:0000256" key="8">
    <source>
        <dbReference type="ARBA" id="ARBA00023180"/>
    </source>
</evidence>
<feature type="transmembrane region" description="Helical" evidence="10">
    <location>
        <begin position="6"/>
        <end position="28"/>
    </location>
</feature>
<dbReference type="InterPro" id="IPR000276">
    <property type="entry name" value="GPCR_Rhodpsn"/>
</dbReference>
<dbReference type="PRINTS" id="PR00237">
    <property type="entry name" value="GPCRRHODOPSN"/>
</dbReference>
<accession>A0ABN8NCP0</accession>
<proteinExistence type="predicted"/>
<feature type="transmembrane region" description="Helical" evidence="10">
    <location>
        <begin position="149"/>
        <end position="172"/>
    </location>
</feature>
<name>A0ABN8NCP0_9CNID</name>
<protein>
    <recommendedName>
        <fullName evidence="11">G-protein coupled receptors family 1 profile domain-containing protein</fullName>
    </recommendedName>
</protein>
<evidence type="ECO:0000256" key="5">
    <source>
        <dbReference type="ARBA" id="ARBA00023040"/>
    </source>
</evidence>
<evidence type="ECO:0000256" key="7">
    <source>
        <dbReference type="ARBA" id="ARBA00023170"/>
    </source>
</evidence>
<feature type="domain" description="G-protein coupled receptors family 1 profile" evidence="11">
    <location>
        <begin position="19"/>
        <end position="267"/>
    </location>
</feature>
<keyword evidence="9" id="KW-0807">Transducer</keyword>
<feature type="transmembrane region" description="Helical" evidence="10">
    <location>
        <begin position="212"/>
        <end position="236"/>
    </location>
</feature>
<keyword evidence="5" id="KW-0297">G-protein coupled receptor</keyword>
<keyword evidence="4 10" id="KW-1133">Transmembrane helix</keyword>
<feature type="non-terminal residue" evidence="12">
    <location>
        <position position="1"/>
    </location>
</feature>
<feature type="transmembrane region" description="Helical" evidence="10">
    <location>
        <begin position="40"/>
        <end position="65"/>
    </location>
</feature>
<evidence type="ECO:0000313" key="13">
    <source>
        <dbReference type="Proteomes" id="UP001159405"/>
    </source>
</evidence>
<keyword evidence="7" id="KW-0675">Receptor</keyword>
<evidence type="ECO:0000256" key="2">
    <source>
        <dbReference type="ARBA" id="ARBA00022475"/>
    </source>
</evidence>
<comment type="caution">
    <text evidence="12">The sequence shown here is derived from an EMBL/GenBank/DDBJ whole genome shotgun (WGS) entry which is preliminary data.</text>
</comment>
<gene>
    <name evidence="12" type="ORF">PLOB_00008322</name>
</gene>
<dbReference type="PANTHER" id="PTHR24246">
    <property type="entry name" value="OLFACTORY RECEPTOR AND ADENOSINE RECEPTOR"/>
    <property type="match status" value="1"/>
</dbReference>
<keyword evidence="3 10" id="KW-0812">Transmembrane</keyword>
<keyword evidence="2" id="KW-1003">Cell membrane</keyword>
<dbReference type="Proteomes" id="UP001159405">
    <property type="component" value="Unassembled WGS sequence"/>
</dbReference>
<keyword evidence="13" id="KW-1185">Reference proteome</keyword>
<dbReference type="PANTHER" id="PTHR24246:SF27">
    <property type="entry name" value="ADENOSINE RECEPTOR, ISOFORM A"/>
    <property type="match status" value="1"/>
</dbReference>
<reference evidence="12 13" key="1">
    <citation type="submission" date="2022-05" db="EMBL/GenBank/DDBJ databases">
        <authorList>
            <consortium name="Genoscope - CEA"/>
            <person name="William W."/>
        </authorList>
    </citation>
    <scope>NUCLEOTIDE SEQUENCE [LARGE SCALE GENOMIC DNA]</scope>
</reference>
<organism evidence="12 13">
    <name type="scientific">Porites lobata</name>
    <dbReference type="NCBI Taxonomy" id="104759"/>
    <lineage>
        <taxon>Eukaryota</taxon>
        <taxon>Metazoa</taxon>
        <taxon>Cnidaria</taxon>
        <taxon>Anthozoa</taxon>
        <taxon>Hexacorallia</taxon>
        <taxon>Scleractinia</taxon>
        <taxon>Fungiina</taxon>
        <taxon>Poritidae</taxon>
        <taxon>Porites</taxon>
    </lineage>
</organism>
<evidence type="ECO:0000256" key="4">
    <source>
        <dbReference type="ARBA" id="ARBA00022989"/>
    </source>
</evidence>
<dbReference type="InterPro" id="IPR017452">
    <property type="entry name" value="GPCR_Rhodpsn_7TM"/>
</dbReference>
<dbReference type="SUPFAM" id="SSF81321">
    <property type="entry name" value="Family A G protein-coupled receptor-like"/>
    <property type="match status" value="1"/>
</dbReference>
<evidence type="ECO:0000313" key="12">
    <source>
        <dbReference type="EMBL" id="CAH3046036.1"/>
    </source>
</evidence>
<dbReference type="Gene3D" id="1.20.1070.10">
    <property type="entry name" value="Rhodopsin 7-helix transmembrane proteins"/>
    <property type="match status" value="1"/>
</dbReference>
<dbReference type="PROSITE" id="PS50262">
    <property type="entry name" value="G_PROTEIN_RECEP_F1_2"/>
    <property type="match status" value="1"/>
</dbReference>
<evidence type="ECO:0000256" key="3">
    <source>
        <dbReference type="ARBA" id="ARBA00022692"/>
    </source>
</evidence>
<evidence type="ECO:0000256" key="1">
    <source>
        <dbReference type="ARBA" id="ARBA00004651"/>
    </source>
</evidence>
<dbReference type="Pfam" id="PF00001">
    <property type="entry name" value="7tm_1"/>
    <property type="match status" value="1"/>
</dbReference>
<dbReference type="EMBL" id="CALNXK010000014">
    <property type="protein sequence ID" value="CAH3046036.1"/>
    <property type="molecule type" value="Genomic_DNA"/>
</dbReference>
<feature type="transmembrane region" description="Helical" evidence="10">
    <location>
        <begin position="77"/>
        <end position="98"/>
    </location>
</feature>
<evidence type="ECO:0000256" key="10">
    <source>
        <dbReference type="SAM" id="Phobius"/>
    </source>
</evidence>
<comment type="subcellular location">
    <subcellularLocation>
        <location evidence="1">Cell membrane</location>
        <topology evidence="1">Multi-pass membrane protein</topology>
    </subcellularLocation>
</comment>
<feature type="transmembrane region" description="Helical" evidence="10">
    <location>
        <begin position="248"/>
        <end position="269"/>
    </location>
</feature>
<keyword evidence="8" id="KW-0325">Glycoprotein</keyword>